<evidence type="ECO:0000256" key="2">
    <source>
        <dbReference type="ARBA" id="ARBA00022679"/>
    </source>
</evidence>
<accession>A0A6G9GSH2</accession>
<dbReference type="KEGG" id="slia:HA039_01470"/>
<dbReference type="InterPro" id="IPR008278">
    <property type="entry name" value="4-PPantetheinyl_Trfase_dom"/>
</dbReference>
<gene>
    <name evidence="6" type="ORF">HA039_01470</name>
</gene>
<organism evidence="6 7">
    <name type="scientific">Streptomyces liangshanensis</name>
    <dbReference type="NCBI Taxonomy" id="2717324"/>
    <lineage>
        <taxon>Bacteria</taxon>
        <taxon>Bacillati</taxon>
        <taxon>Actinomycetota</taxon>
        <taxon>Actinomycetes</taxon>
        <taxon>Kitasatosporales</taxon>
        <taxon>Streptomycetaceae</taxon>
        <taxon>Streptomyces</taxon>
    </lineage>
</organism>
<evidence type="ECO:0000256" key="1">
    <source>
        <dbReference type="ARBA" id="ARBA00010990"/>
    </source>
</evidence>
<comment type="similarity">
    <text evidence="1">Belongs to the P-Pant transferase superfamily. Gsp/Sfp/HetI/AcpT family.</text>
</comment>
<dbReference type="Proteomes" id="UP000501179">
    <property type="component" value="Chromosome"/>
</dbReference>
<name>A0A6G9GSH2_9ACTN</name>
<evidence type="ECO:0000313" key="7">
    <source>
        <dbReference type="Proteomes" id="UP000501179"/>
    </source>
</evidence>
<dbReference type="GO" id="GO:0000287">
    <property type="term" value="F:magnesium ion binding"/>
    <property type="evidence" value="ECO:0007669"/>
    <property type="project" value="InterPro"/>
</dbReference>
<dbReference type="GO" id="GO:0005829">
    <property type="term" value="C:cytosol"/>
    <property type="evidence" value="ECO:0007669"/>
    <property type="project" value="TreeGrafter"/>
</dbReference>
<dbReference type="InterPro" id="IPR037143">
    <property type="entry name" value="4-PPantetheinyl_Trfase_dom_sf"/>
</dbReference>
<dbReference type="Pfam" id="PF01648">
    <property type="entry name" value="ACPS"/>
    <property type="match status" value="1"/>
</dbReference>
<dbReference type="SUPFAM" id="SSF56214">
    <property type="entry name" value="4'-phosphopantetheinyl transferase"/>
    <property type="match status" value="2"/>
</dbReference>
<protein>
    <submittedName>
        <fullName evidence="6">4'-phosphopantetheinyl transferase superfamily protein</fullName>
    </submittedName>
</protein>
<dbReference type="AlphaFoldDB" id="A0A6G9GSH2"/>
<dbReference type="EMBL" id="CP050177">
    <property type="protein sequence ID" value="QIQ01144.1"/>
    <property type="molecule type" value="Genomic_DNA"/>
</dbReference>
<feature type="domain" description="4'-phosphopantetheinyl transferase" evidence="4">
    <location>
        <begin position="161"/>
        <end position="224"/>
    </location>
</feature>
<feature type="domain" description="4'-phosphopantetheinyl transferase N-terminal" evidence="5">
    <location>
        <begin position="69"/>
        <end position="155"/>
    </location>
</feature>
<sequence>MIPQAAPRGAGRAADAVTLGVPPTRTSRETVLSEIQRRDAPPAGRPGAPRPGVVDLWLLDVSRQTEETLDLSVLDAEERRRVAAFVHGRDRIRYAVAHTALRRVLGACVGRAPEAIELGRDTCPCCGGPHGRPVLADPPFPVHFSLSHGGDLVMIGVASEAIGVDVEPVALRRAVGDLAAVLHPAEQAELAELPADGRPAGFTRVWTRKEAYLKGIGTGLGRDLAADYLGTTGRAALPAGWTVVDVPTIPGHAAACAVQGPPFTVRMRQPPAELQAAGRVSSPGRGRGEDTAGPAV</sequence>
<evidence type="ECO:0000256" key="3">
    <source>
        <dbReference type="SAM" id="MobiDB-lite"/>
    </source>
</evidence>
<evidence type="ECO:0000259" key="5">
    <source>
        <dbReference type="Pfam" id="PF22624"/>
    </source>
</evidence>
<dbReference type="PANTHER" id="PTHR12215">
    <property type="entry name" value="PHOSPHOPANTETHEINE TRANSFERASE"/>
    <property type="match status" value="1"/>
</dbReference>
<dbReference type="RefSeq" id="WP_167022568.1">
    <property type="nucleotide sequence ID" value="NZ_CP050177.1"/>
</dbReference>
<evidence type="ECO:0000259" key="4">
    <source>
        <dbReference type="Pfam" id="PF01648"/>
    </source>
</evidence>
<proteinExistence type="inferred from homology"/>
<dbReference type="Gene3D" id="3.90.470.20">
    <property type="entry name" value="4'-phosphopantetheinyl transferase domain"/>
    <property type="match status" value="1"/>
</dbReference>
<keyword evidence="7" id="KW-1185">Reference proteome</keyword>
<evidence type="ECO:0000313" key="6">
    <source>
        <dbReference type="EMBL" id="QIQ01144.1"/>
    </source>
</evidence>
<dbReference type="GO" id="GO:0008897">
    <property type="term" value="F:holo-[acyl-carrier-protein] synthase activity"/>
    <property type="evidence" value="ECO:0007669"/>
    <property type="project" value="InterPro"/>
</dbReference>
<dbReference type="GO" id="GO:0019878">
    <property type="term" value="P:lysine biosynthetic process via aminoadipic acid"/>
    <property type="evidence" value="ECO:0007669"/>
    <property type="project" value="TreeGrafter"/>
</dbReference>
<dbReference type="InterPro" id="IPR050559">
    <property type="entry name" value="P-Pant_transferase_sf"/>
</dbReference>
<feature type="region of interest" description="Disordered" evidence="3">
    <location>
        <begin position="270"/>
        <end position="296"/>
    </location>
</feature>
<dbReference type="Pfam" id="PF22624">
    <property type="entry name" value="AASDHPPT_N"/>
    <property type="match status" value="1"/>
</dbReference>
<dbReference type="PANTHER" id="PTHR12215:SF10">
    <property type="entry name" value="L-AMINOADIPATE-SEMIALDEHYDE DEHYDROGENASE-PHOSPHOPANTETHEINYL TRANSFERASE"/>
    <property type="match status" value="1"/>
</dbReference>
<dbReference type="InterPro" id="IPR055066">
    <property type="entry name" value="AASDHPPT_N"/>
</dbReference>
<reference evidence="6 7" key="1">
    <citation type="submission" date="2020-03" db="EMBL/GenBank/DDBJ databases">
        <title>A novel species.</title>
        <authorList>
            <person name="Gao J."/>
        </authorList>
    </citation>
    <scope>NUCLEOTIDE SEQUENCE [LARGE SCALE GENOMIC DNA]</scope>
    <source>
        <strain evidence="6 7">QMT-12</strain>
    </source>
</reference>
<keyword evidence="2 6" id="KW-0808">Transferase</keyword>